<reference evidence="2 3" key="1">
    <citation type="submission" date="2019-06" db="EMBL/GenBank/DDBJ databases">
        <title>A chromosome-scale genome assembly of the European perch, Perca fluviatilis.</title>
        <authorList>
            <person name="Roques C."/>
            <person name="Zahm M."/>
            <person name="Cabau C."/>
            <person name="Klopp C."/>
            <person name="Bouchez O."/>
            <person name="Donnadieu C."/>
            <person name="Kuhl H."/>
            <person name="Gislard M."/>
            <person name="Guendouz S."/>
            <person name="Journot L."/>
            <person name="Haffray P."/>
            <person name="Bestin A."/>
            <person name="Morvezen R."/>
            <person name="Feron R."/>
            <person name="Wen M."/>
            <person name="Jouanno E."/>
            <person name="Herpin A."/>
            <person name="Schartl M."/>
            <person name="Postlethwait J."/>
            <person name="Schaerlinger B."/>
            <person name="Chardard D."/>
            <person name="Lecocq T."/>
            <person name="Poncet C."/>
            <person name="Jaffrelo L."/>
            <person name="Lampietro C."/>
            <person name="Guiguen Y."/>
        </authorList>
    </citation>
    <scope>NUCLEOTIDE SEQUENCE [LARGE SCALE GENOMIC DNA]</scope>
    <source>
        <tissue evidence="2">Blood</tissue>
    </source>
</reference>
<comment type="caution">
    <text evidence="2">The sequence shown here is derived from an EMBL/GenBank/DDBJ whole genome shotgun (WGS) entry which is preliminary data.</text>
</comment>
<proteinExistence type="predicted"/>
<evidence type="ECO:0000256" key="1">
    <source>
        <dbReference type="SAM" id="SignalP"/>
    </source>
</evidence>
<dbReference type="EMBL" id="VHII01000014">
    <property type="protein sequence ID" value="KAF1380441.1"/>
    <property type="molecule type" value="Genomic_DNA"/>
</dbReference>
<keyword evidence="3" id="KW-1185">Reference proteome</keyword>
<evidence type="ECO:0008006" key="4">
    <source>
        <dbReference type="Google" id="ProtNLM"/>
    </source>
</evidence>
<evidence type="ECO:0000313" key="3">
    <source>
        <dbReference type="Proteomes" id="UP000465112"/>
    </source>
</evidence>
<dbReference type="AlphaFoldDB" id="A0A6A5DYT2"/>
<dbReference type="Proteomes" id="UP000465112">
    <property type="component" value="Chromosome 14"/>
</dbReference>
<gene>
    <name evidence="2" type="ORF">PFLUV_G00163770</name>
</gene>
<keyword evidence="1" id="KW-0732">Signal</keyword>
<protein>
    <recommendedName>
        <fullName evidence="4">Chemokine interleukin-8-like domain-containing protein</fullName>
    </recommendedName>
</protein>
<feature type="signal peptide" evidence="1">
    <location>
        <begin position="1"/>
        <end position="22"/>
    </location>
</feature>
<accession>A0A6A5DYT2</accession>
<evidence type="ECO:0000313" key="2">
    <source>
        <dbReference type="EMBL" id="KAF1380441.1"/>
    </source>
</evidence>
<sequence length="97" mass="10803">MSRIVGVTLLLIILLDTFYCRTDSHAGFPVSKMHILKCRCKVLPSGMLKCRHPLLPTSHVEKQNLIKCICSKANHHKFPKLRAACASRNPGVPISLV</sequence>
<organism evidence="2 3">
    <name type="scientific">Perca fluviatilis</name>
    <name type="common">European perch</name>
    <dbReference type="NCBI Taxonomy" id="8168"/>
    <lineage>
        <taxon>Eukaryota</taxon>
        <taxon>Metazoa</taxon>
        <taxon>Chordata</taxon>
        <taxon>Craniata</taxon>
        <taxon>Vertebrata</taxon>
        <taxon>Euteleostomi</taxon>
        <taxon>Actinopterygii</taxon>
        <taxon>Neopterygii</taxon>
        <taxon>Teleostei</taxon>
        <taxon>Neoteleostei</taxon>
        <taxon>Acanthomorphata</taxon>
        <taxon>Eupercaria</taxon>
        <taxon>Perciformes</taxon>
        <taxon>Percoidei</taxon>
        <taxon>Percidae</taxon>
        <taxon>Percinae</taxon>
        <taxon>Perca</taxon>
    </lineage>
</organism>
<feature type="chain" id="PRO_5025388743" description="Chemokine interleukin-8-like domain-containing protein" evidence="1">
    <location>
        <begin position="23"/>
        <end position="97"/>
    </location>
</feature>
<name>A0A6A5DYT2_PERFL</name>